<evidence type="ECO:0000313" key="1">
    <source>
        <dbReference type="EMBL" id="MQS17472.1"/>
    </source>
</evidence>
<comment type="caution">
    <text evidence="1">The sequence shown here is derived from an EMBL/GenBank/DDBJ whole genome shotgun (WGS) entry which is preliminary data.</text>
</comment>
<dbReference type="AlphaFoldDB" id="A0A6N7L0V2"/>
<reference evidence="1 2" key="1">
    <citation type="submission" date="2019-09" db="EMBL/GenBank/DDBJ databases">
        <title>Genome Sequences of Streptomyces kaniharaensis ATCC 21070.</title>
        <authorList>
            <person name="Zhu W."/>
            <person name="De Crecy-Lagard V."/>
            <person name="Richards N.G."/>
        </authorList>
    </citation>
    <scope>NUCLEOTIDE SEQUENCE [LARGE SCALE GENOMIC DNA]</scope>
    <source>
        <strain evidence="1 2">SF-557</strain>
    </source>
</reference>
<sequence>MTAYRILGTTDENTTCDHCGRKDLKHTVVFDIADAEGNPTGELFYAGSSCATTLPGLQHLSAATIRQRARSAQLAADVRAAQEREWAGEILAKYGPVEHRGAGLKSAVLFGYNPHGRERVTSVSGEVAGLLAEARRILGDAPAPVTLKTKELGRMTAGFMAAFLKRNPGYRF</sequence>
<proteinExistence type="predicted"/>
<dbReference type="Proteomes" id="UP000450000">
    <property type="component" value="Unassembled WGS sequence"/>
</dbReference>
<evidence type="ECO:0000313" key="2">
    <source>
        <dbReference type="Proteomes" id="UP000450000"/>
    </source>
</evidence>
<organism evidence="1 2">
    <name type="scientific">Streptomyces kaniharaensis</name>
    <dbReference type="NCBI Taxonomy" id="212423"/>
    <lineage>
        <taxon>Bacteria</taxon>
        <taxon>Bacillati</taxon>
        <taxon>Actinomycetota</taxon>
        <taxon>Actinomycetes</taxon>
        <taxon>Kitasatosporales</taxon>
        <taxon>Streptomycetaceae</taxon>
        <taxon>Streptomyces</taxon>
    </lineage>
</organism>
<dbReference type="EMBL" id="WBOF01000005">
    <property type="protein sequence ID" value="MQS17472.1"/>
    <property type="molecule type" value="Genomic_DNA"/>
</dbReference>
<gene>
    <name evidence="1" type="ORF">F7Q99_36135</name>
</gene>
<dbReference type="RefSeq" id="WP_153470462.1">
    <property type="nucleotide sequence ID" value="NZ_WBOF01000005.1"/>
</dbReference>
<accession>A0A6N7L0V2</accession>
<keyword evidence="2" id="KW-1185">Reference proteome</keyword>
<protein>
    <submittedName>
        <fullName evidence="1">Uncharacterized protein</fullName>
    </submittedName>
</protein>
<dbReference type="OrthoDB" id="4137111at2"/>
<name>A0A6N7L0V2_9ACTN</name>